<comment type="caution">
    <text evidence="6">The sequence shown here is derived from an EMBL/GenBank/DDBJ whole genome shotgun (WGS) entry which is preliminary data.</text>
</comment>
<evidence type="ECO:0000256" key="3">
    <source>
        <dbReference type="ARBA" id="ARBA00022801"/>
    </source>
</evidence>
<dbReference type="GO" id="GO:0008234">
    <property type="term" value="F:cysteine-type peptidase activity"/>
    <property type="evidence" value="ECO:0007669"/>
    <property type="project" value="InterPro"/>
</dbReference>
<dbReference type="InterPro" id="IPR003653">
    <property type="entry name" value="Peptidase_C48_C"/>
</dbReference>
<protein>
    <recommendedName>
        <fullName evidence="5">Ubiquitin-like protease family profile domain-containing protein</fullName>
    </recommendedName>
</protein>
<feature type="compositionally biased region" description="Acidic residues" evidence="4">
    <location>
        <begin position="10"/>
        <end position="22"/>
    </location>
</feature>
<feature type="domain" description="Ubiquitin-like protease family profile" evidence="5">
    <location>
        <begin position="113"/>
        <end position="259"/>
    </location>
</feature>
<dbReference type="PROSITE" id="PS50600">
    <property type="entry name" value="ULP_PROTEASE"/>
    <property type="match status" value="1"/>
</dbReference>
<dbReference type="PANTHER" id="PTHR34718">
    <property type="entry name" value="PHD-TYPE DOMAIN-CONTAINING PROTEIN"/>
    <property type="match status" value="1"/>
</dbReference>
<dbReference type="InterPro" id="IPR038765">
    <property type="entry name" value="Papain-like_cys_pep_sf"/>
</dbReference>
<dbReference type="AlphaFoldDB" id="A0AAW0URI4"/>
<dbReference type="Gene3D" id="3.40.395.10">
    <property type="entry name" value="Adenoviral Proteinase, Chain A"/>
    <property type="match status" value="1"/>
</dbReference>
<evidence type="ECO:0000256" key="2">
    <source>
        <dbReference type="ARBA" id="ARBA00022670"/>
    </source>
</evidence>
<accession>A0AAW0URI4</accession>
<evidence type="ECO:0000313" key="7">
    <source>
        <dbReference type="Proteomes" id="UP001487740"/>
    </source>
</evidence>
<evidence type="ECO:0000256" key="1">
    <source>
        <dbReference type="ARBA" id="ARBA00005234"/>
    </source>
</evidence>
<dbReference type="EMBL" id="JARAKH010000007">
    <property type="protein sequence ID" value="KAK8402747.1"/>
    <property type="molecule type" value="Genomic_DNA"/>
</dbReference>
<proteinExistence type="inferred from homology"/>
<dbReference type="Proteomes" id="UP001487740">
    <property type="component" value="Unassembled WGS sequence"/>
</dbReference>
<dbReference type="GO" id="GO:0006508">
    <property type="term" value="P:proteolysis"/>
    <property type="evidence" value="ECO:0007669"/>
    <property type="project" value="UniProtKB-KW"/>
</dbReference>
<dbReference type="SUPFAM" id="SSF54001">
    <property type="entry name" value="Cysteine proteinases"/>
    <property type="match status" value="1"/>
</dbReference>
<feature type="region of interest" description="Disordered" evidence="4">
    <location>
        <begin position="1"/>
        <end position="59"/>
    </location>
</feature>
<keyword evidence="3" id="KW-0378">Hydrolase</keyword>
<keyword evidence="2" id="KW-0645">Protease</keyword>
<sequence length="297" mass="32877">MDSCNTDTATDNEYETADDDDGSSNSDQDTGDEWTFLLDEDLTSDQEISPPDHDLTLDQDTDDEWTSLLDEDLISDQENSPLLLDLTSEQGTSSPDDHLACHAGEEHRESFRREAESADGRDILGRRWLSDDVIDLAQDILQTRFPQTRGLYAFGAAFTLPPLQLQPSLFSCRVVNHSVPLRQDSMADYGRLAGTHWMLLSSYGARRSGHLAVYDSMYNSLSACTTALMEQLQDLHVPPPHQNDGYSCGLFALAFAFSIAVGQDPCTVRYDLASKAPHLVRCLERGVVQPFPSVPVG</sequence>
<evidence type="ECO:0000256" key="4">
    <source>
        <dbReference type="SAM" id="MobiDB-lite"/>
    </source>
</evidence>
<name>A0AAW0URI4_SCYPA</name>
<reference evidence="6 7" key="1">
    <citation type="submission" date="2023-03" db="EMBL/GenBank/DDBJ databases">
        <title>High-quality genome of Scylla paramamosain provides insights in environmental adaptation.</title>
        <authorList>
            <person name="Zhang L."/>
        </authorList>
    </citation>
    <scope>NUCLEOTIDE SEQUENCE [LARGE SCALE GENOMIC DNA]</scope>
    <source>
        <strain evidence="6">LZ_2023a</strain>
        <tissue evidence="6">Muscle</tissue>
    </source>
</reference>
<comment type="similarity">
    <text evidence="1">Belongs to the peptidase C48 family.</text>
</comment>
<evidence type="ECO:0000313" key="6">
    <source>
        <dbReference type="EMBL" id="KAK8402747.1"/>
    </source>
</evidence>
<keyword evidence="7" id="KW-1185">Reference proteome</keyword>
<organism evidence="6 7">
    <name type="scientific">Scylla paramamosain</name>
    <name type="common">Mud crab</name>
    <dbReference type="NCBI Taxonomy" id="85552"/>
    <lineage>
        <taxon>Eukaryota</taxon>
        <taxon>Metazoa</taxon>
        <taxon>Ecdysozoa</taxon>
        <taxon>Arthropoda</taxon>
        <taxon>Crustacea</taxon>
        <taxon>Multicrustacea</taxon>
        <taxon>Malacostraca</taxon>
        <taxon>Eumalacostraca</taxon>
        <taxon>Eucarida</taxon>
        <taxon>Decapoda</taxon>
        <taxon>Pleocyemata</taxon>
        <taxon>Brachyura</taxon>
        <taxon>Eubrachyura</taxon>
        <taxon>Portunoidea</taxon>
        <taxon>Portunidae</taxon>
        <taxon>Portuninae</taxon>
        <taxon>Scylla</taxon>
    </lineage>
</organism>
<dbReference type="PANTHER" id="PTHR34718:SF2">
    <property type="entry name" value="PHD-TYPE DOMAIN-CONTAINING PROTEIN"/>
    <property type="match status" value="1"/>
</dbReference>
<gene>
    <name evidence="6" type="ORF">O3P69_000824</name>
</gene>
<evidence type="ECO:0000259" key="5">
    <source>
        <dbReference type="PROSITE" id="PS50600"/>
    </source>
</evidence>